<dbReference type="EMBL" id="KQ965947">
    <property type="protein sequence ID" value="KXS08848.1"/>
    <property type="molecule type" value="Genomic_DNA"/>
</dbReference>
<dbReference type="Proteomes" id="UP000070544">
    <property type="component" value="Unassembled WGS sequence"/>
</dbReference>
<evidence type="ECO:0000313" key="2">
    <source>
        <dbReference type="EMBL" id="KXS08848.1"/>
    </source>
</evidence>
<evidence type="ECO:0000313" key="3">
    <source>
        <dbReference type="Proteomes" id="UP000070544"/>
    </source>
</evidence>
<dbReference type="InterPro" id="IPR030476">
    <property type="entry name" value="Pentaxin_CS"/>
</dbReference>
<feature type="compositionally biased region" description="Polar residues" evidence="1">
    <location>
        <begin position="1"/>
        <end position="11"/>
    </location>
</feature>
<accession>A0A138ZWE9</accession>
<gene>
    <name evidence="2" type="ORF">M427DRAFT_76174</name>
</gene>
<evidence type="ECO:0000256" key="1">
    <source>
        <dbReference type="SAM" id="MobiDB-lite"/>
    </source>
</evidence>
<feature type="non-terminal residue" evidence="2">
    <location>
        <position position="438"/>
    </location>
</feature>
<feature type="region of interest" description="Disordered" evidence="1">
    <location>
        <begin position="1"/>
        <end position="54"/>
    </location>
</feature>
<dbReference type="PROSITE" id="PS00289">
    <property type="entry name" value="PTX_1"/>
    <property type="match status" value="1"/>
</dbReference>
<name>A0A138ZWE9_GONPJ</name>
<keyword evidence="3" id="KW-1185">Reference proteome</keyword>
<evidence type="ECO:0008006" key="4">
    <source>
        <dbReference type="Google" id="ProtNLM"/>
    </source>
</evidence>
<sequence length="438" mass="49804">MDMTAQLSTSHMPDERIRKNDSPRPRRRFFRPSLRTADVQEPAPKPSENSRPSFRSLLSTAKNILGKVLRPSSWMSRGHSAAEERLHRHQNPPSHMDLCPSEGHISTSPSPPPTLSDIGSIVTALNTLDASDCASQKLIEDQGWRNSVTTASTTKTHAPMLPPEILDEIFYRVPLPRLYSTARHVCSSWRTRIGSYGQIPCRVNVEIINGIATPCPVHLALMRPGFNLVTSDTHLFAPDGTLLPRTRCNIKIDFVVKEPPWASFKYSTIHSLDTVYVFPRELERKHIPNDDLAAPHYRASDVIIDLENTAVALHQTADPHFPRRPGTMMDCALQACVRLYYKQPAAGETAVWMERDLEEFAFRCLEKQFGYPVTGELEGIGLTKWNNPKMLMDIALFSTTTCDIDEHTRRDFFRASCDITEDLWKSHPIQKYRNMYRR</sequence>
<reference evidence="2 3" key="1">
    <citation type="journal article" date="2015" name="Genome Biol. Evol.">
        <title>Phylogenomic analyses indicate that early fungi evolved digesting cell walls of algal ancestors of land plants.</title>
        <authorList>
            <person name="Chang Y."/>
            <person name="Wang S."/>
            <person name="Sekimoto S."/>
            <person name="Aerts A.L."/>
            <person name="Choi C."/>
            <person name="Clum A."/>
            <person name="LaButti K.M."/>
            <person name="Lindquist E.A."/>
            <person name="Yee Ngan C."/>
            <person name="Ohm R.A."/>
            <person name="Salamov A.A."/>
            <person name="Grigoriev I.V."/>
            <person name="Spatafora J.W."/>
            <person name="Berbee M.L."/>
        </authorList>
    </citation>
    <scope>NUCLEOTIDE SEQUENCE [LARGE SCALE GENOMIC DNA]</scope>
    <source>
        <strain evidence="2 3">JEL478</strain>
    </source>
</reference>
<dbReference type="Gene3D" id="1.20.1280.50">
    <property type="match status" value="1"/>
</dbReference>
<dbReference type="InterPro" id="IPR036047">
    <property type="entry name" value="F-box-like_dom_sf"/>
</dbReference>
<proteinExistence type="predicted"/>
<dbReference type="AlphaFoldDB" id="A0A138ZWE9"/>
<protein>
    <recommendedName>
        <fullName evidence="4">F-box domain-containing protein</fullName>
    </recommendedName>
</protein>
<organism evidence="2 3">
    <name type="scientific">Gonapodya prolifera (strain JEL478)</name>
    <name type="common">Monoblepharis prolifera</name>
    <dbReference type="NCBI Taxonomy" id="1344416"/>
    <lineage>
        <taxon>Eukaryota</taxon>
        <taxon>Fungi</taxon>
        <taxon>Fungi incertae sedis</taxon>
        <taxon>Chytridiomycota</taxon>
        <taxon>Chytridiomycota incertae sedis</taxon>
        <taxon>Monoblepharidomycetes</taxon>
        <taxon>Monoblepharidales</taxon>
        <taxon>Gonapodyaceae</taxon>
        <taxon>Gonapodya</taxon>
    </lineage>
</organism>
<dbReference type="SUPFAM" id="SSF81383">
    <property type="entry name" value="F-box domain"/>
    <property type="match status" value="1"/>
</dbReference>
<feature type="compositionally biased region" description="Basic and acidic residues" evidence="1">
    <location>
        <begin position="12"/>
        <end position="24"/>
    </location>
</feature>